<organism evidence="1 2">
    <name type="scientific">Oikeobacillus pervagus</name>
    <dbReference type="NCBI Taxonomy" id="1325931"/>
    <lineage>
        <taxon>Bacteria</taxon>
        <taxon>Bacillati</taxon>
        <taxon>Bacillota</taxon>
        <taxon>Bacilli</taxon>
        <taxon>Bacillales</taxon>
        <taxon>Bacillaceae</taxon>
        <taxon>Oikeobacillus</taxon>
    </lineage>
</organism>
<name>A0AAJ1T4L7_9BACI</name>
<reference evidence="1" key="1">
    <citation type="submission" date="2023-07" db="EMBL/GenBank/DDBJ databases">
        <title>Genomic Encyclopedia of Type Strains, Phase IV (KMG-IV): sequencing the most valuable type-strain genomes for metagenomic binning, comparative biology and taxonomic classification.</title>
        <authorList>
            <person name="Goeker M."/>
        </authorList>
    </citation>
    <scope>NUCLEOTIDE SEQUENCE</scope>
    <source>
        <strain evidence="1">DSM 23947</strain>
    </source>
</reference>
<dbReference type="Proteomes" id="UP001237207">
    <property type="component" value="Unassembled WGS sequence"/>
</dbReference>
<sequence>MILREGITGFHDAKSEQIPIVDQKQFKQLCFSVLFRIEGTVVEIKDQCCHGNFIDVEVSLQGTKLHILLNKYYPIVAFASYVDFDNITFIDEPKLSEEFCSSYQVLSCRDLNKPVSLKLGAKTCLLNENELNQAELKQVAYWKPRTIGEIVFNQWD</sequence>
<protein>
    <submittedName>
        <fullName evidence="1">Uncharacterized protein</fullName>
    </submittedName>
</protein>
<accession>A0AAJ1T4L7</accession>
<gene>
    <name evidence="1" type="ORF">J2S13_003141</name>
</gene>
<evidence type="ECO:0000313" key="2">
    <source>
        <dbReference type="Proteomes" id="UP001237207"/>
    </source>
</evidence>
<comment type="caution">
    <text evidence="1">The sequence shown here is derived from an EMBL/GenBank/DDBJ whole genome shotgun (WGS) entry which is preliminary data.</text>
</comment>
<dbReference type="EMBL" id="JAUSUC010000065">
    <property type="protein sequence ID" value="MDQ0216667.1"/>
    <property type="molecule type" value="Genomic_DNA"/>
</dbReference>
<evidence type="ECO:0000313" key="1">
    <source>
        <dbReference type="EMBL" id="MDQ0216667.1"/>
    </source>
</evidence>
<keyword evidence="2" id="KW-1185">Reference proteome</keyword>
<dbReference type="RefSeq" id="WP_307258738.1">
    <property type="nucleotide sequence ID" value="NZ_JAUSUC010000065.1"/>
</dbReference>
<dbReference type="AlphaFoldDB" id="A0AAJ1T4L7"/>
<proteinExistence type="predicted"/>